<comment type="caution">
    <text evidence="1">The sequence shown here is derived from an EMBL/GenBank/DDBJ whole genome shotgun (WGS) entry which is preliminary data.</text>
</comment>
<accession>A0A7X0AXB7</accession>
<protein>
    <recommendedName>
        <fullName evidence="3">ParB/Sulfiredoxin domain-containing protein</fullName>
    </recommendedName>
</protein>
<evidence type="ECO:0008006" key="3">
    <source>
        <dbReference type="Google" id="ProtNLM"/>
    </source>
</evidence>
<organism evidence="1 2">
    <name type="scientific">Nitrospirillum iridis</name>
    <dbReference type="NCBI Taxonomy" id="765888"/>
    <lineage>
        <taxon>Bacteria</taxon>
        <taxon>Pseudomonadati</taxon>
        <taxon>Pseudomonadota</taxon>
        <taxon>Alphaproteobacteria</taxon>
        <taxon>Rhodospirillales</taxon>
        <taxon>Azospirillaceae</taxon>
        <taxon>Nitrospirillum</taxon>
    </lineage>
</organism>
<reference evidence="1 2" key="1">
    <citation type="submission" date="2020-08" db="EMBL/GenBank/DDBJ databases">
        <title>Genomic Encyclopedia of Type Strains, Phase IV (KMG-IV): sequencing the most valuable type-strain genomes for metagenomic binning, comparative biology and taxonomic classification.</title>
        <authorList>
            <person name="Goeker M."/>
        </authorList>
    </citation>
    <scope>NUCLEOTIDE SEQUENCE [LARGE SCALE GENOMIC DNA]</scope>
    <source>
        <strain evidence="1 2">DSM 22198</strain>
    </source>
</reference>
<evidence type="ECO:0000313" key="2">
    <source>
        <dbReference type="Proteomes" id="UP000539175"/>
    </source>
</evidence>
<gene>
    <name evidence="1" type="ORF">FHS74_002013</name>
</gene>
<dbReference type="AlphaFoldDB" id="A0A7X0AXB7"/>
<keyword evidence="2" id="KW-1185">Reference proteome</keyword>
<sequence>MTTPQNDFSTEFRQLIADARALSSDIGGVVEEILRSGLNEPLSDEEARSLLTRVAQVMRSNAQVRGDTSTMAALDTGIAELVDRVMSVHDLLGSRFLSTTITNQIRPIEHDGIKPRPVLPTPVFHERPVQVVEGFVRTRDIQLWDENQRLDIHLNQFQQAHGRKPDADELLEIMTGEMTLPGLTKDDQFEIKNLARSIAVNGVRKPPIIDIDGKLLDGNRRTAACYFILNSPDFDADSKRRVEWMLVWQLTEHATEADRNAVIVSLNFEPDFKQDWPEYVKARTVYERWQGLVALEPRGNPTLSRQRALKRDIARTFAISADDVSRYISMVELTEDFEDYHVTERNQDQYAVKHRSERYFQYFDELGKGKGAGGVYWSLNQDDSFKHLVYDLLYDGKFQNWNKIRDLKYVYSNEDAMAYLRRARDENDPEAGQELVNDACGFARASRAETRQVGANTRVHVFVEWFKDLPVKTFKPGEPGSISQENLQGLRTVLDIVEKHLPTAGREEN</sequence>
<name>A0A7X0AXB7_9PROT</name>
<dbReference type="RefSeq" id="WP_184799986.1">
    <property type="nucleotide sequence ID" value="NZ_JACIIZ010000005.1"/>
</dbReference>
<dbReference type="EMBL" id="JACIIZ010000005">
    <property type="protein sequence ID" value="MBB6251462.1"/>
    <property type="molecule type" value="Genomic_DNA"/>
</dbReference>
<dbReference type="Proteomes" id="UP000539175">
    <property type="component" value="Unassembled WGS sequence"/>
</dbReference>
<proteinExistence type="predicted"/>
<evidence type="ECO:0000313" key="1">
    <source>
        <dbReference type="EMBL" id="MBB6251462.1"/>
    </source>
</evidence>